<evidence type="ECO:0000259" key="5">
    <source>
        <dbReference type="PROSITE" id="PS50850"/>
    </source>
</evidence>
<evidence type="ECO:0000256" key="2">
    <source>
        <dbReference type="ARBA" id="ARBA00022989"/>
    </source>
</evidence>
<keyword evidence="1 4" id="KW-0812">Transmembrane</keyword>
<feature type="transmembrane region" description="Helical" evidence="4">
    <location>
        <begin position="242"/>
        <end position="260"/>
    </location>
</feature>
<feature type="transmembrane region" description="Helical" evidence="4">
    <location>
        <begin position="206"/>
        <end position="230"/>
    </location>
</feature>
<feature type="transmembrane region" description="Helical" evidence="4">
    <location>
        <begin position="331"/>
        <end position="351"/>
    </location>
</feature>
<reference evidence="6 7" key="1">
    <citation type="submission" date="2018-10" db="EMBL/GenBank/DDBJ databases">
        <title>Pseudomonas leptonychotis sp. nov., isolated from Weddell seals in Antarctica.</title>
        <authorList>
            <person name="Novakova D."/>
            <person name="Svec P."/>
            <person name="Kralova S."/>
            <person name="Kristofova L."/>
            <person name="Zeman M."/>
            <person name="Pantucek R."/>
            <person name="Maslanova I."/>
            <person name="Sedlacek I."/>
        </authorList>
    </citation>
    <scope>NUCLEOTIDE SEQUENCE [LARGE SCALE GENOMIC DNA]</scope>
    <source>
        <strain evidence="6 7">CCM 8849</strain>
    </source>
</reference>
<keyword evidence="7" id="KW-1185">Reference proteome</keyword>
<feature type="domain" description="Major facilitator superfamily (MFS) profile" evidence="5">
    <location>
        <begin position="14"/>
        <end position="384"/>
    </location>
</feature>
<keyword evidence="3 4" id="KW-0472">Membrane</keyword>
<dbReference type="Proteomes" id="UP000307541">
    <property type="component" value="Unassembled WGS sequence"/>
</dbReference>
<feature type="transmembrane region" description="Helical" evidence="4">
    <location>
        <begin position="163"/>
        <end position="185"/>
    </location>
</feature>
<sequence>MLQGVCMLRQTVRTVWPLFFGLGVIGLCIGAQGTLLGVRAELEGFDTRATGLLMSAYYLGFLFGSLRAPSIIQRVGHVRAFAALTALASMTILVHSVLVDPWVWGFMRLLTGFSVSAIYVVAESWLNQAADNRNRGQLLSLYMITMLAGLAAGQFLLNLSDPAGFELFTLISILISLAAIPILLSATPMPAFESARPVSIASLYRLAPTGLVGSFLINTCYAMVLGMGAVYASRLGMQVSEVSLFMAMLVLGGMLLQWPLGKLSDSIDRRTVIAASAGAALVFALGSALLGFTSNSSHLLLALLFGGCCFPLLALYLALSNDQLEADQATGASSTLLLVGGMGASIGPFLVSLTMERWGPASFFYSLMGMAGLMAAHALYKRITDPYPATGESPNFQMQAPLTVGSVLMESMPHNGTSDTV</sequence>
<dbReference type="InterPro" id="IPR011701">
    <property type="entry name" value="MFS"/>
</dbReference>
<comment type="caution">
    <text evidence="6">The sequence shown here is derived from an EMBL/GenBank/DDBJ whole genome shotgun (WGS) entry which is preliminary data.</text>
</comment>
<name>A0A4T1ZSA1_9PSED</name>
<dbReference type="EMBL" id="RFLV01000005">
    <property type="protein sequence ID" value="TIH06857.1"/>
    <property type="molecule type" value="Genomic_DNA"/>
</dbReference>
<dbReference type="AlphaFoldDB" id="A0A4T1ZSA1"/>
<dbReference type="SUPFAM" id="SSF103473">
    <property type="entry name" value="MFS general substrate transporter"/>
    <property type="match status" value="1"/>
</dbReference>
<dbReference type="OrthoDB" id="9810614at2"/>
<feature type="transmembrane region" description="Helical" evidence="4">
    <location>
        <begin position="138"/>
        <end position="157"/>
    </location>
</feature>
<accession>A0A4T1ZSA1</accession>
<feature type="transmembrane region" description="Helical" evidence="4">
    <location>
        <begin position="80"/>
        <end position="99"/>
    </location>
</feature>
<dbReference type="InterPro" id="IPR047200">
    <property type="entry name" value="MFS_YcaD-like"/>
</dbReference>
<dbReference type="PANTHER" id="PTHR23521">
    <property type="entry name" value="TRANSPORTER MFS SUPERFAMILY"/>
    <property type="match status" value="1"/>
</dbReference>
<evidence type="ECO:0000256" key="1">
    <source>
        <dbReference type="ARBA" id="ARBA00022692"/>
    </source>
</evidence>
<dbReference type="InterPro" id="IPR020846">
    <property type="entry name" value="MFS_dom"/>
</dbReference>
<dbReference type="InterPro" id="IPR036259">
    <property type="entry name" value="MFS_trans_sf"/>
</dbReference>
<evidence type="ECO:0000256" key="3">
    <source>
        <dbReference type="ARBA" id="ARBA00023136"/>
    </source>
</evidence>
<evidence type="ECO:0000313" key="6">
    <source>
        <dbReference type="EMBL" id="TIH06857.1"/>
    </source>
</evidence>
<feature type="transmembrane region" description="Helical" evidence="4">
    <location>
        <begin position="105"/>
        <end position="126"/>
    </location>
</feature>
<dbReference type="GO" id="GO:0022857">
    <property type="term" value="F:transmembrane transporter activity"/>
    <property type="evidence" value="ECO:0007669"/>
    <property type="project" value="InterPro"/>
</dbReference>
<proteinExistence type="predicted"/>
<dbReference type="CDD" id="cd17477">
    <property type="entry name" value="MFS_YcaD_like"/>
    <property type="match status" value="1"/>
</dbReference>
<feature type="transmembrane region" description="Helical" evidence="4">
    <location>
        <begin position="272"/>
        <end position="293"/>
    </location>
</feature>
<evidence type="ECO:0000256" key="4">
    <source>
        <dbReference type="SAM" id="Phobius"/>
    </source>
</evidence>
<feature type="transmembrane region" description="Helical" evidence="4">
    <location>
        <begin position="363"/>
        <end position="380"/>
    </location>
</feature>
<feature type="transmembrane region" description="Helical" evidence="4">
    <location>
        <begin position="15"/>
        <end position="37"/>
    </location>
</feature>
<dbReference type="PANTHER" id="PTHR23521:SF3">
    <property type="entry name" value="MFS TRANSPORTER"/>
    <property type="match status" value="1"/>
</dbReference>
<dbReference type="GO" id="GO:0005886">
    <property type="term" value="C:plasma membrane"/>
    <property type="evidence" value="ECO:0007669"/>
    <property type="project" value="TreeGrafter"/>
</dbReference>
<gene>
    <name evidence="6" type="ORF">D8779_18675</name>
</gene>
<protein>
    <submittedName>
        <fullName evidence="6">MFS transporter</fullName>
    </submittedName>
</protein>
<keyword evidence="2 4" id="KW-1133">Transmembrane helix</keyword>
<feature type="transmembrane region" description="Helical" evidence="4">
    <location>
        <begin position="49"/>
        <end position="68"/>
    </location>
</feature>
<dbReference type="PROSITE" id="PS50850">
    <property type="entry name" value="MFS"/>
    <property type="match status" value="1"/>
</dbReference>
<organism evidence="6 7">
    <name type="scientific">Pseudomonas leptonychotis</name>
    <dbReference type="NCBI Taxonomy" id="2448482"/>
    <lineage>
        <taxon>Bacteria</taxon>
        <taxon>Pseudomonadati</taxon>
        <taxon>Pseudomonadota</taxon>
        <taxon>Gammaproteobacteria</taxon>
        <taxon>Pseudomonadales</taxon>
        <taxon>Pseudomonadaceae</taxon>
        <taxon>Pseudomonas</taxon>
    </lineage>
</organism>
<feature type="transmembrane region" description="Helical" evidence="4">
    <location>
        <begin position="299"/>
        <end position="319"/>
    </location>
</feature>
<dbReference type="Gene3D" id="1.20.1250.20">
    <property type="entry name" value="MFS general substrate transporter like domains"/>
    <property type="match status" value="2"/>
</dbReference>
<evidence type="ECO:0000313" key="7">
    <source>
        <dbReference type="Proteomes" id="UP000307541"/>
    </source>
</evidence>
<dbReference type="Pfam" id="PF07690">
    <property type="entry name" value="MFS_1"/>
    <property type="match status" value="1"/>
</dbReference>